<protein>
    <submittedName>
        <fullName evidence="1">Uncharacterized protein</fullName>
    </submittedName>
</protein>
<dbReference type="OrthoDB" id="3944805at2759"/>
<accession>A0A6A5SWP3</accession>
<sequence>MIDPSSLVLYRPGSSSFLTTKSYSTSLISSRFYTQQTGTAIATELLYRILIDIINRLLASFQRLASRGMEECSSWMERRMQERHERLEAAKHNGIEGLKIVEEVGRLAQEREFITCPMMGRVMDARMEGKRGPPGPPKWVRGVLGGIEEGIMLDRDFWIQTHCD</sequence>
<reference evidence="1" key="1">
    <citation type="journal article" date="2020" name="Stud. Mycol.">
        <title>101 Dothideomycetes genomes: a test case for predicting lifestyles and emergence of pathogens.</title>
        <authorList>
            <person name="Haridas S."/>
            <person name="Albert R."/>
            <person name="Binder M."/>
            <person name="Bloem J."/>
            <person name="Labutti K."/>
            <person name="Salamov A."/>
            <person name="Andreopoulos B."/>
            <person name="Baker S."/>
            <person name="Barry K."/>
            <person name="Bills G."/>
            <person name="Bluhm B."/>
            <person name="Cannon C."/>
            <person name="Castanera R."/>
            <person name="Culley D."/>
            <person name="Daum C."/>
            <person name="Ezra D."/>
            <person name="Gonzalez J."/>
            <person name="Henrissat B."/>
            <person name="Kuo A."/>
            <person name="Liang C."/>
            <person name="Lipzen A."/>
            <person name="Lutzoni F."/>
            <person name="Magnuson J."/>
            <person name="Mondo S."/>
            <person name="Nolan M."/>
            <person name="Ohm R."/>
            <person name="Pangilinan J."/>
            <person name="Park H.-J."/>
            <person name="Ramirez L."/>
            <person name="Alfaro M."/>
            <person name="Sun H."/>
            <person name="Tritt A."/>
            <person name="Yoshinaga Y."/>
            <person name="Zwiers L.-H."/>
            <person name="Turgeon B."/>
            <person name="Goodwin S."/>
            <person name="Spatafora J."/>
            <person name="Crous P."/>
            <person name="Grigoriev I."/>
        </authorList>
    </citation>
    <scope>NUCLEOTIDE SEQUENCE</scope>
    <source>
        <strain evidence="1">CBS 161.51</strain>
    </source>
</reference>
<dbReference type="AlphaFoldDB" id="A0A6A5SWP3"/>
<gene>
    <name evidence="1" type="ORF">EJ02DRAFT_67404</name>
</gene>
<evidence type="ECO:0000313" key="1">
    <source>
        <dbReference type="EMBL" id="KAF1945095.1"/>
    </source>
</evidence>
<dbReference type="EMBL" id="ML976012">
    <property type="protein sequence ID" value="KAF1945095.1"/>
    <property type="molecule type" value="Genomic_DNA"/>
</dbReference>
<evidence type="ECO:0000313" key="2">
    <source>
        <dbReference type="Proteomes" id="UP000800038"/>
    </source>
</evidence>
<name>A0A6A5SWP3_9PLEO</name>
<proteinExistence type="predicted"/>
<organism evidence="1 2">
    <name type="scientific">Clathrospora elynae</name>
    <dbReference type="NCBI Taxonomy" id="706981"/>
    <lineage>
        <taxon>Eukaryota</taxon>
        <taxon>Fungi</taxon>
        <taxon>Dikarya</taxon>
        <taxon>Ascomycota</taxon>
        <taxon>Pezizomycotina</taxon>
        <taxon>Dothideomycetes</taxon>
        <taxon>Pleosporomycetidae</taxon>
        <taxon>Pleosporales</taxon>
        <taxon>Diademaceae</taxon>
        <taxon>Clathrospora</taxon>
    </lineage>
</organism>
<dbReference type="Proteomes" id="UP000800038">
    <property type="component" value="Unassembled WGS sequence"/>
</dbReference>
<keyword evidence="2" id="KW-1185">Reference proteome</keyword>